<dbReference type="AlphaFoldDB" id="A0A4Q0YSM0"/>
<dbReference type="EMBL" id="PEIB01000026">
    <property type="protein sequence ID" value="RXJ72099.1"/>
    <property type="molecule type" value="Genomic_DNA"/>
</dbReference>
<dbReference type="SUPFAM" id="SSF55961">
    <property type="entry name" value="Bet v1-like"/>
    <property type="match status" value="1"/>
</dbReference>
<organism evidence="1 2">
    <name type="scientific">Veronia nyctiphanis</name>
    <dbReference type="NCBI Taxonomy" id="1278244"/>
    <lineage>
        <taxon>Bacteria</taxon>
        <taxon>Pseudomonadati</taxon>
        <taxon>Pseudomonadota</taxon>
        <taxon>Gammaproteobacteria</taxon>
        <taxon>Vibrionales</taxon>
        <taxon>Vibrionaceae</taxon>
        <taxon>Veronia</taxon>
    </lineage>
</organism>
<evidence type="ECO:0000313" key="1">
    <source>
        <dbReference type="EMBL" id="RXJ72099.1"/>
    </source>
</evidence>
<dbReference type="Proteomes" id="UP000290287">
    <property type="component" value="Unassembled WGS sequence"/>
</dbReference>
<dbReference type="InterPro" id="IPR023393">
    <property type="entry name" value="START-like_dom_sf"/>
</dbReference>
<evidence type="ECO:0000313" key="2">
    <source>
        <dbReference type="Proteomes" id="UP000290287"/>
    </source>
</evidence>
<accession>A0A4Q0YSM0</accession>
<gene>
    <name evidence="1" type="ORF">CS022_17665</name>
</gene>
<keyword evidence="2" id="KW-1185">Reference proteome</keyword>
<proteinExistence type="predicted"/>
<dbReference type="Gene3D" id="3.30.530.20">
    <property type="match status" value="1"/>
</dbReference>
<dbReference type="RefSeq" id="WP_129123368.1">
    <property type="nucleotide sequence ID" value="NZ_PEIB01000026.1"/>
</dbReference>
<comment type="caution">
    <text evidence="1">The sequence shown here is derived from an EMBL/GenBank/DDBJ whole genome shotgun (WGS) entry which is preliminary data.</text>
</comment>
<protein>
    <submittedName>
        <fullName evidence="1">Uncharacterized protein</fullName>
    </submittedName>
</protein>
<sequence length="223" mass="24951">MKPLLSLSSFVVLMLSWLIYVPTATAAKLKASDGQTYTDSIKLKSYKRDGDIYDTIIGRVLFKTSLAAPMVVLTETDELTEWVHSSVEASVVNEVSAADKTLYFVFSAPLGIEDRDAYMRFSGQRSSDNIFTMSLEQDYSYPSNDNAVRMSNVKGHFRMEELENQLVAVEFELHINPNLRPIFAANANTKSVVKNTLENLRERLEDKRDVSAIPDQLAAALGI</sequence>
<dbReference type="OrthoDB" id="5734556at2"/>
<reference evidence="1 2" key="1">
    <citation type="submission" date="2017-10" db="EMBL/GenBank/DDBJ databases">
        <title>Nyctiphanis sp. nov., isolated from the stomach of the euphausiid Nyctiphanes simplex (Hansen, 1911) in the Gulf of California.</title>
        <authorList>
            <person name="Gomez-Gil B."/>
            <person name="Aguilar-Mendez M."/>
            <person name="Lopez-Cortes A."/>
            <person name="Gomez-Gutierrez J."/>
            <person name="Roque A."/>
            <person name="Lang E."/>
            <person name="Gonzalez-Castillo A."/>
        </authorList>
    </citation>
    <scope>NUCLEOTIDE SEQUENCE [LARGE SCALE GENOMIC DNA]</scope>
    <source>
        <strain evidence="1 2">CAIM 600</strain>
    </source>
</reference>
<name>A0A4Q0YSM0_9GAMM</name>